<evidence type="ECO:0000313" key="4">
    <source>
        <dbReference type="Proteomes" id="UP001362100"/>
    </source>
</evidence>
<name>A0ABU8Q0S5_9GAMM</name>
<accession>A0ABU8Q0S5</accession>
<dbReference type="PROSITE" id="PS50943">
    <property type="entry name" value="HTH_CROC1"/>
    <property type="match status" value="1"/>
</dbReference>
<organism evidence="3 4">
    <name type="scientific">Pantoea nemavictus</name>
    <dbReference type="NCBI Taxonomy" id="2726955"/>
    <lineage>
        <taxon>Bacteria</taxon>
        <taxon>Pseudomonadati</taxon>
        <taxon>Pseudomonadota</taxon>
        <taxon>Gammaproteobacteria</taxon>
        <taxon>Enterobacterales</taxon>
        <taxon>Erwiniaceae</taxon>
        <taxon>Pantoea</taxon>
    </lineage>
</organism>
<dbReference type="SUPFAM" id="SSF47413">
    <property type="entry name" value="lambda repressor-like DNA-binding domains"/>
    <property type="match status" value="1"/>
</dbReference>
<keyword evidence="1" id="KW-0238">DNA-binding</keyword>
<dbReference type="InterPro" id="IPR014710">
    <property type="entry name" value="RmlC-like_jellyroll"/>
</dbReference>
<dbReference type="CDD" id="cd00093">
    <property type="entry name" value="HTH_XRE"/>
    <property type="match status" value="1"/>
</dbReference>
<dbReference type="InterPro" id="IPR010982">
    <property type="entry name" value="Lambda_DNA-bd_dom_sf"/>
</dbReference>
<dbReference type="Pfam" id="PF07883">
    <property type="entry name" value="Cupin_2"/>
    <property type="match status" value="1"/>
</dbReference>
<dbReference type="Proteomes" id="UP001362100">
    <property type="component" value="Unassembled WGS sequence"/>
</dbReference>
<protein>
    <submittedName>
        <fullName evidence="3">XRE family transcriptional regulator</fullName>
    </submittedName>
</protein>
<reference evidence="3 4" key="1">
    <citation type="submission" date="2023-12" db="EMBL/GenBank/DDBJ databases">
        <title>Gut-associated functions are favored during microbiome assembly across C. elegans life.</title>
        <authorList>
            <person name="Zimmermann J."/>
        </authorList>
    </citation>
    <scope>NUCLEOTIDE SEQUENCE [LARGE SCALE GENOMIC DNA]</scope>
    <source>
        <strain evidence="3 4">BIGb0393</strain>
    </source>
</reference>
<dbReference type="CDD" id="cd02209">
    <property type="entry name" value="cupin_XRE_C"/>
    <property type="match status" value="1"/>
</dbReference>
<dbReference type="InterPro" id="IPR011051">
    <property type="entry name" value="RmlC_Cupin_sf"/>
</dbReference>
<dbReference type="SUPFAM" id="SSF51182">
    <property type="entry name" value="RmlC-like cupins"/>
    <property type="match status" value="1"/>
</dbReference>
<dbReference type="RefSeq" id="WP_180824101.1">
    <property type="nucleotide sequence ID" value="NZ_JACAWY010000002.1"/>
</dbReference>
<comment type="caution">
    <text evidence="3">The sequence shown here is derived from an EMBL/GenBank/DDBJ whole genome shotgun (WGS) entry which is preliminary data.</text>
</comment>
<feature type="domain" description="HTH cro/C1-type" evidence="2">
    <location>
        <begin position="26"/>
        <end position="80"/>
    </location>
</feature>
<evidence type="ECO:0000256" key="1">
    <source>
        <dbReference type="ARBA" id="ARBA00023125"/>
    </source>
</evidence>
<evidence type="ECO:0000259" key="2">
    <source>
        <dbReference type="PROSITE" id="PS50943"/>
    </source>
</evidence>
<dbReference type="PANTHER" id="PTHR46797">
    <property type="entry name" value="HTH-TYPE TRANSCRIPTIONAL REGULATOR"/>
    <property type="match status" value="1"/>
</dbReference>
<dbReference type="SMART" id="SM00530">
    <property type="entry name" value="HTH_XRE"/>
    <property type="match status" value="1"/>
</dbReference>
<dbReference type="PANTHER" id="PTHR46797:SF20">
    <property type="entry name" value="BLR4304 PROTEIN"/>
    <property type="match status" value="1"/>
</dbReference>
<dbReference type="EMBL" id="JBBGZW010000002">
    <property type="protein sequence ID" value="MEJ5047940.1"/>
    <property type="molecule type" value="Genomic_DNA"/>
</dbReference>
<dbReference type="Gene3D" id="1.10.260.40">
    <property type="entry name" value="lambda repressor-like DNA-binding domains"/>
    <property type="match status" value="1"/>
</dbReference>
<dbReference type="InterPro" id="IPR001387">
    <property type="entry name" value="Cro/C1-type_HTH"/>
</dbReference>
<dbReference type="Pfam" id="PF01381">
    <property type="entry name" value="HTH_3"/>
    <property type="match status" value="1"/>
</dbReference>
<dbReference type="InterPro" id="IPR050807">
    <property type="entry name" value="TransReg_Diox_bact_type"/>
</dbReference>
<dbReference type="InterPro" id="IPR013096">
    <property type="entry name" value="Cupin_2"/>
</dbReference>
<sequence>MKTTRQHEASGLGAATTGEQDFGMRIKTLRQARELTLEQVAELSSVSISTLSKIEKGQVSASFDTIAKIASAFDYSLAELFAEELPDSPLTRGAIQGRRTYTLAGKGIAFTNPWFRYEVHAAELLVKGMIPVVMGIETQQLPPPEAWSQHAGEEFIYVLSGEVMLHTQLYAPLRLAKGDSAYIDSTMRHTFVRLSDEAASLISICQTEKLDIEDLARGAPC</sequence>
<evidence type="ECO:0000313" key="3">
    <source>
        <dbReference type="EMBL" id="MEJ5047940.1"/>
    </source>
</evidence>
<keyword evidence="4" id="KW-1185">Reference proteome</keyword>
<gene>
    <name evidence="3" type="ORF">WH298_22360</name>
</gene>
<proteinExistence type="predicted"/>
<dbReference type="Gene3D" id="2.60.120.10">
    <property type="entry name" value="Jelly Rolls"/>
    <property type="match status" value="1"/>
</dbReference>